<dbReference type="RefSeq" id="WP_149682733.1">
    <property type="nucleotide sequence ID" value="NZ_WSUT01000005.1"/>
</dbReference>
<reference evidence="2 3" key="1">
    <citation type="submission" date="2019-12" db="EMBL/GenBank/DDBJ databases">
        <authorList>
            <person name="Zheng J."/>
        </authorList>
    </citation>
    <scope>NUCLEOTIDE SEQUENCE [LARGE SCALE GENOMIC DNA]</scope>
    <source>
        <strain evidence="2 3">DSM 27347</strain>
    </source>
</reference>
<evidence type="ECO:0000256" key="1">
    <source>
        <dbReference type="SAM" id="MobiDB-lite"/>
    </source>
</evidence>
<dbReference type="Pfam" id="PF02810">
    <property type="entry name" value="SEC-C"/>
    <property type="match status" value="1"/>
</dbReference>
<dbReference type="AlphaFoldDB" id="A0A6N8LRT9"/>
<dbReference type="EMBL" id="WSUT01000005">
    <property type="protein sequence ID" value="MWC43206.1"/>
    <property type="molecule type" value="Genomic_DNA"/>
</dbReference>
<proteinExistence type="predicted"/>
<protein>
    <submittedName>
        <fullName evidence="2">Zinc chelation protein SecC</fullName>
    </submittedName>
</protein>
<evidence type="ECO:0000313" key="3">
    <source>
        <dbReference type="Proteomes" id="UP000436801"/>
    </source>
</evidence>
<organism evidence="2 3">
    <name type="scientific">Sphingomonas carotinifaciens</name>
    <dbReference type="NCBI Taxonomy" id="1166323"/>
    <lineage>
        <taxon>Bacteria</taxon>
        <taxon>Pseudomonadati</taxon>
        <taxon>Pseudomonadota</taxon>
        <taxon>Alphaproteobacteria</taxon>
        <taxon>Sphingomonadales</taxon>
        <taxon>Sphingomonadaceae</taxon>
        <taxon>Sphingomonas</taxon>
    </lineage>
</organism>
<dbReference type="Gene3D" id="3.10.450.50">
    <property type="match status" value="1"/>
</dbReference>
<accession>A0A6N8LRT9</accession>
<dbReference type="InterPro" id="IPR004027">
    <property type="entry name" value="SEC_C_motif"/>
</dbReference>
<gene>
    <name evidence="2" type="ORF">GQR91_05955</name>
</gene>
<sequence length="523" mass="56984">MREGSGRVGRAPCRPRMTRASPVTEQTIASLDGRAARSPNALVRRRRVPSHGTGPCPPFGRSSWRRYCRRSWIRRAASSSADIPSSLHLAADFYPVVTSGRSPPAVELVARSRKPVPGLRRVAARASDADIPSMPAHSSIFANHVASRLPTARASMGRNEPCWCLSGDKWKKCHMDREAMEPFSPFEVEADWRRRGKRGYCSHSLDGTGCADGISGSHTVQRRGGLAAIAEGKSLVLTVKPQSMRAMIDHDGRPPPVAIGTGKASVFPGFCGRHDGAVFKPIEGSDVALDADDALLFGFRATAYERFTKAVQVENTRLQRQMDRGQPLAVQERIQRHLHLTLAGARRSLAETDAVMGEYRARLASGDRVGLHHRAFRFDGLLPLVVAGGFMPELAIDGTRLQHLARGDAAFDQLTLTITSYAGRSVAVFAWIGSHDGASAAYVEAFDAVSDADKADAVVQLAFEQLENIYLRPSWWNGLPMAQRDDLQRRVRAGAAMNPRTSGSYVPNRPPLATAAVVERTRG</sequence>
<comment type="caution">
    <text evidence="2">The sequence shown here is derived from an EMBL/GenBank/DDBJ whole genome shotgun (WGS) entry which is preliminary data.</text>
</comment>
<name>A0A6N8LRT9_9SPHN</name>
<dbReference type="SUPFAM" id="SSF103642">
    <property type="entry name" value="Sec-C motif"/>
    <property type="match status" value="1"/>
</dbReference>
<dbReference type="Proteomes" id="UP000436801">
    <property type="component" value="Unassembled WGS sequence"/>
</dbReference>
<feature type="region of interest" description="Disordered" evidence="1">
    <location>
        <begin position="1"/>
        <end position="22"/>
    </location>
</feature>
<evidence type="ECO:0000313" key="2">
    <source>
        <dbReference type="EMBL" id="MWC43206.1"/>
    </source>
</evidence>